<dbReference type="Gene3D" id="3.90.190.10">
    <property type="entry name" value="Protein tyrosine phosphatase superfamily"/>
    <property type="match status" value="1"/>
</dbReference>
<dbReference type="OrthoDB" id="4002732at2759"/>
<dbReference type="GO" id="GO:0070372">
    <property type="term" value="P:regulation of ERK1 and ERK2 cascade"/>
    <property type="evidence" value="ECO:0007669"/>
    <property type="project" value="TreeGrafter"/>
</dbReference>
<protein>
    <submittedName>
        <fullName evidence="2">Uncharacterized protein</fullName>
    </submittedName>
</protein>
<gene>
    <name evidence="2" type="ORF">CTRG_03369</name>
</gene>
<reference evidence="2 3" key="1">
    <citation type="journal article" date="2009" name="Nature">
        <title>Evolution of pathogenicity and sexual reproduction in eight Candida genomes.</title>
        <authorList>
            <person name="Butler G."/>
            <person name="Rasmussen M.D."/>
            <person name="Lin M.F."/>
            <person name="Santos M.A."/>
            <person name="Sakthikumar S."/>
            <person name="Munro C.A."/>
            <person name="Rheinbay E."/>
            <person name="Grabherr M."/>
            <person name="Forche A."/>
            <person name="Reedy J.L."/>
            <person name="Agrafioti I."/>
            <person name="Arnaud M.B."/>
            <person name="Bates S."/>
            <person name="Brown A.J."/>
            <person name="Brunke S."/>
            <person name="Costanzo M.C."/>
            <person name="Fitzpatrick D.A."/>
            <person name="de Groot P.W."/>
            <person name="Harris D."/>
            <person name="Hoyer L.L."/>
            <person name="Hube B."/>
            <person name="Klis F.M."/>
            <person name="Kodira C."/>
            <person name="Lennard N."/>
            <person name="Logue M.E."/>
            <person name="Martin R."/>
            <person name="Neiman A.M."/>
            <person name="Nikolaou E."/>
            <person name="Quail M.A."/>
            <person name="Quinn J."/>
            <person name="Santos M.C."/>
            <person name="Schmitzberger F.F."/>
            <person name="Sherlock G."/>
            <person name="Shah P."/>
            <person name="Silverstein K.A."/>
            <person name="Skrzypek M.S."/>
            <person name="Soll D."/>
            <person name="Staggs R."/>
            <person name="Stansfield I."/>
            <person name="Stumpf M.P."/>
            <person name="Sudbery P.E."/>
            <person name="Srikantha T."/>
            <person name="Zeng Q."/>
            <person name="Berman J."/>
            <person name="Berriman M."/>
            <person name="Heitman J."/>
            <person name="Gow N.A."/>
            <person name="Lorenz M.C."/>
            <person name="Birren B.W."/>
            <person name="Kellis M."/>
            <person name="Cuomo C.A."/>
        </authorList>
    </citation>
    <scope>NUCLEOTIDE SEQUENCE [LARGE SCALE GENOMIC DNA]</scope>
    <source>
        <strain evidence="3">ATCC MYA-3404 / T1</strain>
    </source>
</reference>
<dbReference type="GO" id="GO:0062026">
    <property type="term" value="P:negative regulation of SCF-dependent proteasomal ubiquitin-dependent catabolic process"/>
    <property type="evidence" value="ECO:0007669"/>
    <property type="project" value="TreeGrafter"/>
</dbReference>
<dbReference type="GeneID" id="8301963"/>
<evidence type="ECO:0000313" key="2">
    <source>
        <dbReference type="EMBL" id="EER32944.1"/>
    </source>
</evidence>
<dbReference type="GO" id="GO:0005654">
    <property type="term" value="C:nucleoplasm"/>
    <property type="evidence" value="ECO:0007669"/>
    <property type="project" value="TreeGrafter"/>
</dbReference>
<dbReference type="PANTHER" id="PTHR46588">
    <property type="entry name" value="SERINE/THREONINE/TYROSINE-INTERACTING PROTEIN"/>
    <property type="match status" value="1"/>
</dbReference>
<dbReference type="VEuPathDB" id="FungiDB:CTRG_03369"/>
<dbReference type="PANTHER" id="PTHR46588:SF1">
    <property type="entry name" value="SERINE_THREONINE_TYROSINE-INTERACTING PROTEIN"/>
    <property type="match status" value="1"/>
</dbReference>
<dbReference type="HOGENOM" id="CLU_070630_0_0_1"/>
<proteinExistence type="predicted"/>
<evidence type="ECO:0000313" key="3">
    <source>
        <dbReference type="Proteomes" id="UP000002037"/>
    </source>
</evidence>
<dbReference type="Proteomes" id="UP000002037">
    <property type="component" value="Unassembled WGS sequence"/>
</dbReference>
<dbReference type="GO" id="GO:1990444">
    <property type="term" value="F:F-box domain binding"/>
    <property type="evidence" value="ECO:0007669"/>
    <property type="project" value="TreeGrafter"/>
</dbReference>
<dbReference type="AlphaFoldDB" id="C5MBC7"/>
<dbReference type="KEGG" id="ctp:CTRG_03369"/>
<dbReference type="InterPro" id="IPR052449">
    <property type="entry name" value="STYX-Interacting_Phosphatase"/>
</dbReference>
<keyword evidence="3" id="KW-1185">Reference proteome</keyword>
<dbReference type="EMBL" id="GG692398">
    <property type="protein sequence ID" value="EER32944.1"/>
    <property type="molecule type" value="Genomic_DNA"/>
</dbReference>
<dbReference type="eggNOG" id="ENOG502S1AG">
    <property type="taxonomic scope" value="Eukaryota"/>
</dbReference>
<dbReference type="GO" id="GO:0005737">
    <property type="term" value="C:cytoplasm"/>
    <property type="evidence" value="ECO:0007669"/>
    <property type="project" value="TreeGrafter"/>
</dbReference>
<organism evidence="2 3">
    <name type="scientific">Candida tropicalis (strain ATCC MYA-3404 / T1)</name>
    <name type="common">Yeast</name>
    <dbReference type="NCBI Taxonomy" id="294747"/>
    <lineage>
        <taxon>Eukaryota</taxon>
        <taxon>Fungi</taxon>
        <taxon>Dikarya</taxon>
        <taxon>Ascomycota</taxon>
        <taxon>Saccharomycotina</taxon>
        <taxon>Pichiomycetes</taxon>
        <taxon>Debaryomycetaceae</taxon>
        <taxon>Candida/Lodderomyces clade</taxon>
        <taxon>Candida</taxon>
    </lineage>
</organism>
<feature type="region of interest" description="Disordered" evidence="1">
    <location>
        <begin position="253"/>
        <end position="275"/>
    </location>
</feature>
<dbReference type="SUPFAM" id="SSF52799">
    <property type="entry name" value="(Phosphotyrosine protein) phosphatases II"/>
    <property type="match status" value="1"/>
</dbReference>
<dbReference type="InterPro" id="IPR029021">
    <property type="entry name" value="Prot-tyrosine_phosphatase-like"/>
</dbReference>
<dbReference type="RefSeq" id="XP_002549072.1">
    <property type="nucleotide sequence ID" value="XM_002549026.1"/>
</dbReference>
<evidence type="ECO:0000256" key="1">
    <source>
        <dbReference type="SAM" id="MobiDB-lite"/>
    </source>
</evidence>
<accession>C5MBC7</accession>
<name>C5MBC7_CANTT</name>
<sequence>MYSQMQNFHNHNSNFNDNLYFNPQTPQEICPRVWLGPYDALLSNPEEISRNFLVDHNIKIIINCGTTLPFIDLIENHRNITISSDVLVLSLDPLFESNHELVRDFVKKYTRVLTNYLNFFYKTNPEAGKLIHQLPGSNECIQMTSPILTGGNLMLQYFNLIRMINLFKSINQELEIYIVSHDGNENLSTGLMIAYLMDTYRYNLVNSLKLIRNRRPSIKELSCVEYEDLLSQFYIQNCEIKCTPLTMTQLKRTSQEDDTSEVMAGGGDRKRRFLH</sequence>